<evidence type="ECO:0000313" key="3">
    <source>
        <dbReference type="EMBL" id="TFZ06536.1"/>
    </source>
</evidence>
<proteinExistence type="predicted"/>
<keyword evidence="4" id="KW-1185">Reference proteome</keyword>
<name>A0A4Z0C4L4_9BURK</name>
<evidence type="ECO:0000313" key="4">
    <source>
        <dbReference type="Proteomes" id="UP000298180"/>
    </source>
</evidence>
<dbReference type="InterPro" id="IPR007893">
    <property type="entry name" value="Spore_coat_U/FanG"/>
</dbReference>
<comment type="caution">
    <text evidence="3">The sequence shown here is derived from an EMBL/GenBank/DDBJ whole genome shotgun (WGS) entry which is preliminary data.</text>
</comment>
<dbReference type="Pfam" id="PF05229">
    <property type="entry name" value="SCPU"/>
    <property type="match status" value="1"/>
</dbReference>
<keyword evidence="1" id="KW-0732">Signal</keyword>
<feature type="signal peptide" evidence="1">
    <location>
        <begin position="1"/>
        <end position="21"/>
    </location>
</feature>
<gene>
    <name evidence="3" type="ORF">EZ313_07845</name>
</gene>
<feature type="domain" description="Spore coat protein U/FanG" evidence="2">
    <location>
        <begin position="37"/>
        <end position="155"/>
    </location>
</feature>
<dbReference type="OrthoDB" id="5382609at2"/>
<sequence>MKMLRLACVLALCLSAGRVGAQQVTCGTISPSSVSGTYTPTSTLNLAGRIDLTCTRNSGSRNRTAWLGIDNGPGTPARNLDRTGGGGSLPYQLHRNAGNTGTWTTGPGQAPGSAAAGGALVALDFSSQNVISVTVSYHFQVLAGNYARAGSYSDNPVTLTVRLTSDTGPLLGTATFVPAVTLQDFCRLSTPPGNMALSYTSFSGSAATASTNFGVQCLDATAYSMAVDAASGSALGLTYTLGLSSSNGVGNGAEQTHTINGSIAAGQSGTCAVASCSATQQRTLTITY</sequence>
<protein>
    <recommendedName>
        <fullName evidence="2">Spore coat protein U/FanG domain-containing protein</fullName>
    </recommendedName>
</protein>
<dbReference type="AlphaFoldDB" id="A0A4Z0C4L4"/>
<dbReference type="RefSeq" id="WP_135262622.1">
    <property type="nucleotide sequence ID" value="NZ_SMLM01000001.1"/>
</dbReference>
<dbReference type="EMBL" id="SMLM01000001">
    <property type="protein sequence ID" value="TFZ06536.1"/>
    <property type="molecule type" value="Genomic_DNA"/>
</dbReference>
<dbReference type="Proteomes" id="UP000298180">
    <property type="component" value="Unassembled WGS sequence"/>
</dbReference>
<organism evidence="3 4">
    <name type="scientific">Ramlibacter henchirensis</name>
    <dbReference type="NCBI Taxonomy" id="204072"/>
    <lineage>
        <taxon>Bacteria</taxon>
        <taxon>Pseudomonadati</taxon>
        <taxon>Pseudomonadota</taxon>
        <taxon>Betaproteobacteria</taxon>
        <taxon>Burkholderiales</taxon>
        <taxon>Comamonadaceae</taxon>
        <taxon>Ramlibacter</taxon>
    </lineage>
</organism>
<feature type="chain" id="PRO_5021317057" description="Spore coat protein U/FanG domain-containing protein" evidence="1">
    <location>
        <begin position="22"/>
        <end position="288"/>
    </location>
</feature>
<reference evidence="3 4" key="1">
    <citation type="submission" date="2019-03" db="EMBL/GenBank/DDBJ databases">
        <title>Ramlibacter henchirensis DSM 14656, whole genome shotgun sequence.</title>
        <authorList>
            <person name="Zhang X."/>
            <person name="Feng G."/>
            <person name="Zhu H."/>
        </authorList>
    </citation>
    <scope>NUCLEOTIDE SEQUENCE [LARGE SCALE GENOMIC DNA]</scope>
    <source>
        <strain evidence="3 4">DSM 14656</strain>
    </source>
</reference>
<accession>A0A4Z0C4L4</accession>
<evidence type="ECO:0000259" key="2">
    <source>
        <dbReference type="Pfam" id="PF05229"/>
    </source>
</evidence>
<evidence type="ECO:0000256" key="1">
    <source>
        <dbReference type="SAM" id="SignalP"/>
    </source>
</evidence>